<dbReference type="Proteomes" id="UP000598996">
    <property type="component" value="Unassembled WGS sequence"/>
</dbReference>
<proteinExistence type="predicted"/>
<gene>
    <name evidence="2" type="ORF">JKJ07_07760</name>
</gene>
<feature type="transmembrane region" description="Helical" evidence="1">
    <location>
        <begin position="67"/>
        <end position="91"/>
    </location>
</feature>
<comment type="caution">
    <text evidence="2">The sequence shown here is derived from an EMBL/GenBank/DDBJ whole genome shotgun (WGS) entry which is preliminary data.</text>
</comment>
<accession>A0ABS1VJ80</accession>
<evidence type="ECO:0000313" key="3">
    <source>
        <dbReference type="Proteomes" id="UP000598996"/>
    </source>
</evidence>
<evidence type="ECO:0000313" key="2">
    <source>
        <dbReference type="EMBL" id="MBL7254204.1"/>
    </source>
</evidence>
<keyword evidence="1" id="KW-0472">Membrane</keyword>
<protein>
    <recommendedName>
        <fullName evidence="4">DUF4190 domain-containing protein</fullName>
    </recommendedName>
</protein>
<reference evidence="2 3" key="1">
    <citation type="submission" date="2021-01" db="EMBL/GenBank/DDBJ databases">
        <title>Actinoplanes sp. nov. LDG1-01 isolated from lichen.</title>
        <authorList>
            <person name="Saeng-In P."/>
            <person name="Phongsopitanun W."/>
            <person name="Kanchanasin P."/>
            <person name="Yuki M."/>
            <person name="Kudo T."/>
            <person name="Ohkuma M."/>
            <person name="Tanasupawat S."/>
        </authorList>
    </citation>
    <scope>NUCLEOTIDE SEQUENCE [LARGE SCALE GENOMIC DNA]</scope>
    <source>
        <strain evidence="2 3">LDG1-01</strain>
    </source>
</reference>
<evidence type="ECO:0008006" key="4">
    <source>
        <dbReference type="Google" id="ProtNLM"/>
    </source>
</evidence>
<feature type="transmembrane region" description="Helical" evidence="1">
    <location>
        <begin position="12"/>
        <end position="32"/>
    </location>
</feature>
<dbReference type="RefSeq" id="WP_202990537.1">
    <property type="nucleotide sequence ID" value="NZ_JAENHO010000002.1"/>
</dbReference>
<dbReference type="EMBL" id="JAENHO010000002">
    <property type="protein sequence ID" value="MBL7254204.1"/>
    <property type="molecule type" value="Genomic_DNA"/>
</dbReference>
<name>A0ABS1VJ80_9ACTN</name>
<organism evidence="2 3">
    <name type="scientific">Paractinoplanes lichenicola</name>
    <dbReference type="NCBI Taxonomy" id="2802976"/>
    <lineage>
        <taxon>Bacteria</taxon>
        <taxon>Bacillati</taxon>
        <taxon>Actinomycetota</taxon>
        <taxon>Actinomycetes</taxon>
        <taxon>Micromonosporales</taxon>
        <taxon>Micromonosporaceae</taxon>
        <taxon>Paractinoplanes</taxon>
    </lineage>
</organism>
<keyword evidence="1" id="KW-0812">Transmembrane</keyword>
<keyword evidence="3" id="KW-1185">Reference proteome</keyword>
<keyword evidence="1" id="KW-1133">Transmembrane helix</keyword>
<feature type="transmembrane region" description="Helical" evidence="1">
    <location>
        <begin position="38"/>
        <end position="55"/>
    </location>
</feature>
<evidence type="ECO:0000256" key="1">
    <source>
        <dbReference type="SAM" id="Phobius"/>
    </source>
</evidence>
<sequence length="283" mass="30303">MRSILHLIRAHPVSTGIGILLALAGIFISLPADSGGKFLAFAGAALLLGALPLLYGSRRARVGGAVLGFAGAGLWAFVFATLGIDAFVYYFRSPEVTVNPLSGTHSTAFTGAGEGFSPNGGVEVTATKPDGSRYRGLHSMTADSAGHLEWSWKWESGDPDGKWRVTFKDMKTGKPAYAEFIIQGKEPAPTAARPEVEVSPKAGDRNTHFQGTASGFTPAGSVLITAIQPDGRRYPQEYRKTPDGSGRFTWSWRWDSGDATGRWTIVFDDQGGSHDARVELTIR</sequence>